<dbReference type="GO" id="GO:0016746">
    <property type="term" value="F:acyltransferase activity"/>
    <property type="evidence" value="ECO:0007669"/>
    <property type="project" value="UniProtKB-KW"/>
</dbReference>
<dbReference type="InterPro" id="IPR041380">
    <property type="entry name" value="Acetyltransf_17"/>
</dbReference>
<evidence type="ECO:0000313" key="4">
    <source>
        <dbReference type="Proteomes" id="UP001482520"/>
    </source>
</evidence>
<dbReference type="Gene3D" id="3.40.630.30">
    <property type="match status" value="2"/>
</dbReference>
<dbReference type="PROSITE" id="PS51186">
    <property type="entry name" value="GNAT"/>
    <property type="match status" value="1"/>
</dbReference>
<dbReference type="Proteomes" id="UP001482520">
    <property type="component" value="Unassembled WGS sequence"/>
</dbReference>
<sequence length="449" mass="45299">MEIRELTPDDWEGEAALAEEAFGAAPAGSPPRTRPTEPPPGRHGWGAVDGGRLVAKVVALEQASWWGGVELVTCGIAGVAVAAEHRAGGLLAAVMAPLLAQAAERGAVLSTLYPTAPGIYRSLGWELVAALDRVTLPTASLSRVRPPTGVTTRRAEVGDVRAVQGLYAAWAAAQNGPLTRTGPRFDRPDTEIHADRGATTLAVDTAGRVVGYASWSRHGGYGPDGVLEVHDLLAVSADGYRALWQVLASSASVAPTLALRTSGADPARLLLPGVTWSPDPAAHHPYMLRVHDVAGALTARRLALPDGPGPRGGAGVASGAGAGVGVGAGVRAGVGGGVGSGGGAGAAGPGVAIDLAVAGDRLGADGRYRLTLGDGPGRCERLAAGGVAVGAPGGVDVPTLTPQGLALLFAGAQTCANLRMLDHLTGPGHHDALLDLLLAGRPLHVRDYF</sequence>
<name>A0ABV1P033_9ACTN</name>
<evidence type="ECO:0000313" key="3">
    <source>
        <dbReference type="EMBL" id="MEQ7848098.1"/>
    </source>
</evidence>
<dbReference type="Pfam" id="PF13527">
    <property type="entry name" value="Acetyltransf_9"/>
    <property type="match status" value="1"/>
</dbReference>
<dbReference type="InterPro" id="IPR036527">
    <property type="entry name" value="SCP2_sterol-bd_dom_sf"/>
</dbReference>
<feature type="domain" description="N-acetyltransferase" evidence="2">
    <location>
        <begin position="1"/>
        <end position="146"/>
    </location>
</feature>
<accession>A0ABV1P033</accession>
<dbReference type="PANTHER" id="PTHR37817:SF1">
    <property type="entry name" value="N-ACETYLTRANSFERASE EIS"/>
    <property type="match status" value="1"/>
</dbReference>
<dbReference type="InterPro" id="IPR016181">
    <property type="entry name" value="Acyl_CoA_acyltransferase"/>
</dbReference>
<dbReference type="Gene3D" id="3.30.1050.10">
    <property type="entry name" value="SCP2 sterol-binding domain"/>
    <property type="match status" value="1"/>
</dbReference>
<dbReference type="Pfam" id="PF17668">
    <property type="entry name" value="Acetyltransf_17"/>
    <property type="match status" value="1"/>
</dbReference>
<evidence type="ECO:0000256" key="1">
    <source>
        <dbReference type="SAM" id="MobiDB-lite"/>
    </source>
</evidence>
<comment type="caution">
    <text evidence="3">The sequence shown here is derived from an EMBL/GenBank/DDBJ whole genome shotgun (WGS) entry which is preliminary data.</text>
</comment>
<protein>
    <submittedName>
        <fullName evidence="3">GNAT family N-acetyltransferase</fullName>
        <ecNumber evidence="3">2.3.1.-</ecNumber>
    </submittedName>
</protein>
<evidence type="ECO:0000259" key="2">
    <source>
        <dbReference type="PROSITE" id="PS51186"/>
    </source>
</evidence>
<feature type="region of interest" description="Disordered" evidence="1">
    <location>
        <begin position="22"/>
        <end position="46"/>
    </location>
</feature>
<keyword evidence="3" id="KW-0808">Transferase</keyword>
<proteinExistence type="predicted"/>
<organism evidence="3 4">
    <name type="scientific">Nocardioides kribbensis</name>
    <dbReference type="NCBI Taxonomy" id="305517"/>
    <lineage>
        <taxon>Bacteria</taxon>
        <taxon>Bacillati</taxon>
        <taxon>Actinomycetota</taxon>
        <taxon>Actinomycetes</taxon>
        <taxon>Propionibacteriales</taxon>
        <taxon>Nocardioidaceae</taxon>
        <taxon>Nocardioides</taxon>
    </lineage>
</organism>
<reference evidence="3 4" key="1">
    <citation type="submission" date="2024-02" db="EMBL/GenBank/DDBJ databases">
        <title>Full genome sequence of Nocardioides kribbensis.</title>
        <authorList>
            <person name="Poletto B.L."/>
            <person name="Silva G."/>
            <person name="Galante D."/>
            <person name="Campos K.R."/>
            <person name="Santos M.B.N."/>
            <person name="Sacchi C.T."/>
        </authorList>
    </citation>
    <scope>NUCLEOTIDE SEQUENCE [LARGE SCALE GENOMIC DNA]</scope>
    <source>
        <strain evidence="3 4">O4R</strain>
    </source>
</reference>
<dbReference type="InterPro" id="IPR000182">
    <property type="entry name" value="GNAT_dom"/>
</dbReference>
<dbReference type="EC" id="2.3.1.-" evidence="3"/>
<dbReference type="RefSeq" id="WP_349804870.1">
    <property type="nucleotide sequence ID" value="NZ_JBEGDP010000013.1"/>
</dbReference>
<dbReference type="SUPFAM" id="SSF55729">
    <property type="entry name" value="Acyl-CoA N-acyltransferases (Nat)"/>
    <property type="match status" value="1"/>
</dbReference>
<dbReference type="PANTHER" id="PTHR37817">
    <property type="entry name" value="N-ACETYLTRANSFERASE EIS"/>
    <property type="match status" value="1"/>
</dbReference>
<dbReference type="EMBL" id="JBEGDP010000013">
    <property type="protein sequence ID" value="MEQ7848098.1"/>
    <property type="molecule type" value="Genomic_DNA"/>
</dbReference>
<dbReference type="InterPro" id="IPR051554">
    <property type="entry name" value="Acetyltransferase_Eis"/>
</dbReference>
<feature type="compositionally biased region" description="Pro residues" evidence="1">
    <location>
        <begin position="28"/>
        <end position="41"/>
    </location>
</feature>
<keyword evidence="4" id="KW-1185">Reference proteome</keyword>
<gene>
    <name evidence="3" type="ORF">V6R90_12510</name>
</gene>
<dbReference type="SUPFAM" id="SSF55718">
    <property type="entry name" value="SCP-like"/>
    <property type="match status" value="1"/>
</dbReference>
<keyword evidence="3" id="KW-0012">Acyltransferase</keyword>